<evidence type="ECO:0000313" key="2">
    <source>
        <dbReference type="EMBL" id="PNW84762.1"/>
    </source>
</evidence>
<feature type="region of interest" description="Disordered" evidence="1">
    <location>
        <begin position="1176"/>
        <end position="1236"/>
    </location>
</feature>
<feature type="compositionally biased region" description="Polar residues" evidence="1">
    <location>
        <begin position="329"/>
        <end position="340"/>
    </location>
</feature>
<feature type="region of interest" description="Disordered" evidence="1">
    <location>
        <begin position="557"/>
        <end position="583"/>
    </location>
</feature>
<feature type="compositionally biased region" description="Low complexity" evidence="1">
    <location>
        <begin position="186"/>
        <end position="214"/>
    </location>
</feature>
<feature type="region of interest" description="Disordered" evidence="1">
    <location>
        <begin position="904"/>
        <end position="956"/>
    </location>
</feature>
<feature type="compositionally biased region" description="Polar residues" evidence="1">
    <location>
        <begin position="661"/>
        <end position="677"/>
    </location>
</feature>
<dbReference type="PaxDb" id="3055-EDP00107"/>
<feature type="compositionally biased region" description="Basic residues" evidence="1">
    <location>
        <begin position="739"/>
        <end position="754"/>
    </location>
</feature>
<feature type="compositionally biased region" description="Low complexity" evidence="1">
    <location>
        <begin position="925"/>
        <end position="956"/>
    </location>
</feature>
<feature type="region of interest" description="Disordered" evidence="1">
    <location>
        <begin position="160"/>
        <end position="243"/>
    </location>
</feature>
<feature type="compositionally biased region" description="Polar residues" evidence="1">
    <location>
        <begin position="369"/>
        <end position="388"/>
    </location>
</feature>
<protein>
    <recommendedName>
        <fullName evidence="4">RAMA domain-containing protein</fullName>
    </recommendedName>
</protein>
<dbReference type="OrthoDB" id="515696at2759"/>
<name>A0A2K3DW62_CHLRE</name>
<dbReference type="STRING" id="3055.A0A2K3DW62"/>
<feature type="compositionally biased region" description="Polar residues" evidence="1">
    <location>
        <begin position="1182"/>
        <end position="1209"/>
    </location>
</feature>
<dbReference type="InterPro" id="IPR040343">
    <property type="entry name" value="Cet1/Ctl1"/>
</dbReference>
<feature type="region of interest" description="Disordered" evidence="1">
    <location>
        <begin position="1325"/>
        <end position="1349"/>
    </location>
</feature>
<dbReference type="EMBL" id="CM008964">
    <property type="protein sequence ID" value="PNW84762.1"/>
    <property type="molecule type" value="Genomic_DNA"/>
</dbReference>
<dbReference type="Gramene" id="PNW84762">
    <property type="protein sequence ID" value="PNW84762"/>
    <property type="gene ID" value="CHLRE_03g157600v5"/>
</dbReference>
<dbReference type="GO" id="GO:0004651">
    <property type="term" value="F:polynucleotide 5'-phosphatase activity"/>
    <property type="evidence" value="ECO:0007669"/>
    <property type="project" value="InterPro"/>
</dbReference>
<dbReference type="RefSeq" id="XP_042925762.1">
    <property type="nucleotide sequence ID" value="XM_043060633.1"/>
</dbReference>
<feature type="compositionally biased region" description="Low complexity" evidence="1">
    <location>
        <begin position="778"/>
        <end position="843"/>
    </location>
</feature>
<feature type="compositionally biased region" description="Polar residues" evidence="1">
    <location>
        <begin position="17"/>
        <end position="35"/>
    </location>
</feature>
<feature type="region of interest" description="Disordered" evidence="1">
    <location>
        <begin position="1"/>
        <end position="98"/>
    </location>
</feature>
<dbReference type="ExpressionAtlas" id="A0A2K3DW62">
    <property type="expression patterns" value="baseline"/>
</dbReference>
<organism evidence="2 3">
    <name type="scientific">Chlamydomonas reinhardtii</name>
    <name type="common">Chlamydomonas smithii</name>
    <dbReference type="NCBI Taxonomy" id="3055"/>
    <lineage>
        <taxon>Eukaryota</taxon>
        <taxon>Viridiplantae</taxon>
        <taxon>Chlorophyta</taxon>
        <taxon>core chlorophytes</taxon>
        <taxon>Chlorophyceae</taxon>
        <taxon>CS clade</taxon>
        <taxon>Chlamydomonadales</taxon>
        <taxon>Chlamydomonadaceae</taxon>
        <taxon>Chlamydomonas</taxon>
    </lineage>
</organism>
<feature type="compositionally biased region" description="Low complexity" evidence="1">
    <location>
        <begin position="637"/>
        <end position="650"/>
    </location>
</feature>
<feature type="region of interest" description="Disordered" evidence="1">
    <location>
        <begin position="1249"/>
        <end position="1277"/>
    </location>
</feature>
<evidence type="ECO:0000313" key="3">
    <source>
        <dbReference type="Proteomes" id="UP000006906"/>
    </source>
</evidence>
<feature type="compositionally biased region" description="Low complexity" evidence="1">
    <location>
        <begin position="678"/>
        <end position="707"/>
    </location>
</feature>
<keyword evidence="3" id="KW-1185">Reference proteome</keyword>
<evidence type="ECO:0008006" key="4">
    <source>
        <dbReference type="Google" id="ProtNLM"/>
    </source>
</evidence>
<dbReference type="InParanoid" id="A0A2K3DW62"/>
<accession>A0A2K3DW62</accession>
<feature type="compositionally biased region" description="Polar residues" evidence="1">
    <location>
        <begin position="1049"/>
        <end position="1063"/>
    </location>
</feature>
<feature type="compositionally biased region" description="Low complexity" evidence="1">
    <location>
        <begin position="84"/>
        <end position="98"/>
    </location>
</feature>
<feature type="compositionally biased region" description="Polar residues" evidence="1">
    <location>
        <begin position="755"/>
        <end position="777"/>
    </location>
</feature>
<dbReference type="KEGG" id="cre:CHLRE_03g157600v5"/>
<feature type="region of interest" description="Disordered" evidence="1">
    <location>
        <begin position="322"/>
        <end position="420"/>
    </location>
</feature>
<gene>
    <name evidence="2" type="ORF">CHLRE_03g157600v5</name>
</gene>
<feature type="region of interest" description="Disordered" evidence="1">
    <location>
        <begin position="968"/>
        <end position="987"/>
    </location>
</feature>
<dbReference type="Proteomes" id="UP000006906">
    <property type="component" value="Chromosome 3"/>
</dbReference>
<feature type="compositionally biased region" description="Low complexity" evidence="1">
    <location>
        <begin position="344"/>
        <end position="361"/>
    </location>
</feature>
<reference evidence="2 3" key="1">
    <citation type="journal article" date="2007" name="Science">
        <title>The Chlamydomonas genome reveals the evolution of key animal and plant functions.</title>
        <authorList>
            <person name="Merchant S.S."/>
            <person name="Prochnik S.E."/>
            <person name="Vallon O."/>
            <person name="Harris E.H."/>
            <person name="Karpowicz S.J."/>
            <person name="Witman G.B."/>
            <person name="Terry A."/>
            <person name="Salamov A."/>
            <person name="Fritz-Laylin L.K."/>
            <person name="Marechal-Drouard L."/>
            <person name="Marshall W.F."/>
            <person name="Qu L.H."/>
            <person name="Nelson D.R."/>
            <person name="Sanderfoot A.A."/>
            <person name="Spalding M.H."/>
            <person name="Kapitonov V.V."/>
            <person name="Ren Q."/>
            <person name="Ferris P."/>
            <person name="Lindquist E."/>
            <person name="Shapiro H."/>
            <person name="Lucas S.M."/>
            <person name="Grimwood J."/>
            <person name="Schmutz J."/>
            <person name="Cardol P."/>
            <person name="Cerutti H."/>
            <person name="Chanfreau G."/>
            <person name="Chen C.L."/>
            <person name="Cognat V."/>
            <person name="Croft M.T."/>
            <person name="Dent R."/>
            <person name="Dutcher S."/>
            <person name="Fernandez E."/>
            <person name="Fukuzawa H."/>
            <person name="Gonzalez-Ballester D."/>
            <person name="Gonzalez-Halphen D."/>
            <person name="Hallmann A."/>
            <person name="Hanikenne M."/>
            <person name="Hippler M."/>
            <person name="Inwood W."/>
            <person name="Jabbari K."/>
            <person name="Kalanon M."/>
            <person name="Kuras R."/>
            <person name="Lefebvre P.A."/>
            <person name="Lemaire S.D."/>
            <person name="Lobanov A.V."/>
            <person name="Lohr M."/>
            <person name="Manuell A."/>
            <person name="Meier I."/>
            <person name="Mets L."/>
            <person name="Mittag M."/>
            <person name="Mittelmeier T."/>
            <person name="Moroney J.V."/>
            <person name="Moseley J."/>
            <person name="Napoli C."/>
            <person name="Nedelcu A.M."/>
            <person name="Niyogi K."/>
            <person name="Novoselov S.V."/>
            <person name="Paulsen I.T."/>
            <person name="Pazour G."/>
            <person name="Purton S."/>
            <person name="Ral J.P."/>
            <person name="Riano-Pachon D.M."/>
            <person name="Riekhof W."/>
            <person name="Rymarquis L."/>
            <person name="Schroda M."/>
            <person name="Stern D."/>
            <person name="Umen J."/>
            <person name="Willows R."/>
            <person name="Wilson N."/>
            <person name="Zimmer S.L."/>
            <person name="Allmer J."/>
            <person name="Balk J."/>
            <person name="Bisova K."/>
            <person name="Chen C.J."/>
            <person name="Elias M."/>
            <person name="Gendler K."/>
            <person name="Hauser C."/>
            <person name="Lamb M.R."/>
            <person name="Ledford H."/>
            <person name="Long J.C."/>
            <person name="Minagawa J."/>
            <person name="Page M.D."/>
            <person name="Pan J."/>
            <person name="Pootakham W."/>
            <person name="Roje S."/>
            <person name="Rose A."/>
            <person name="Stahlberg E."/>
            <person name="Terauchi A.M."/>
            <person name="Yang P."/>
            <person name="Ball S."/>
            <person name="Bowler C."/>
            <person name="Dieckmann C.L."/>
            <person name="Gladyshev V.N."/>
            <person name="Green P."/>
            <person name="Jorgensen R."/>
            <person name="Mayfield S."/>
            <person name="Mueller-Roeber B."/>
            <person name="Rajamani S."/>
            <person name="Sayre R.T."/>
            <person name="Brokstein P."/>
            <person name="Dubchak I."/>
            <person name="Goodstein D."/>
            <person name="Hornick L."/>
            <person name="Huang Y.W."/>
            <person name="Jhaveri J."/>
            <person name="Luo Y."/>
            <person name="Martinez D."/>
            <person name="Ngau W.C."/>
            <person name="Otillar B."/>
            <person name="Poliakov A."/>
            <person name="Porter A."/>
            <person name="Szajkowski L."/>
            <person name="Werner G."/>
            <person name="Zhou K."/>
            <person name="Grigoriev I.V."/>
            <person name="Rokhsar D.S."/>
            <person name="Grossman A.R."/>
        </authorList>
    </citation>
    <scope>NUCLEOTIDE SEQUENCE [LARGE SCALE GENOMIC DNA]</scope>
    <source>
        <strain evidence="3">CC-503</strain>
    </source>
</reference>
<dbReference type="GeneID" id="5723040"/>
<feature type="region of interest" description="Disordered" evidence="1">
    <location>
        <begin position="723"/>
        <end position="863"/>
    </location>
</feature>
<evidence type="ECO:0000256" key="1">
    <source>
        <dbReference type="SAM" id="MobiDB-lite"/>
    </source>
</evidence>
<dbReference type="PANTHER" id="PTHR28118:SF1">
    <property type="entry name" value="POLYNUCLEOTIDE 5'-TRIPHOSPHATASE CTL1-RELATED"/>
    <property type="match status" value="1"/>
</dbReference>
<dbReference type="PANTHER" id="PTHR28118">
    <property type="entry name" value="POLYNUCLEOTIDE 5'-TRIPHOSPHATASE-RELATED"/>
    <property type="match status" value="1"/>
</dbReference>
<feature type="region of interest" description="Disordered" evidence="1">
    <location>
        <begin position="637"/>
        <end position="711"/>
    </location>
</feature>
<proteinExistence type="predicted"/>
<feature type="region of interest" description="Disordered" evidence="1">
    <location>
        <begin position="1027"/>
        <end position="1068"/>
    </location>
</feature>
<sequence>MLGRAPNSEGNFVPQLASPNSFSATSLNQGRSTSGLEPAPLSLDAPGAGGVGSVARFQRHSSGLLSSAGSGGLGGTAGKRKLQASPAPGASPSAAYDGSLHGGSLPHLGSAGFGLGPGRIPISADTTLTMSARAASAQQLPYVEPPLSLDPQQPLYELRDGGHQDHHQHLQLARRSGSGSIQQLSLMQPYQHQQPKQLLQQQQQQFTPQHQHQQGYAGGAERPVSMTSLPWPADNVGLAGPGGGLGAGGMQGALSRLPPSQQLQHQQVGPGGFELEAHFSGLSTLDAPGARHGQALPGHLGQSLQQQFQGPAGSALQRLSLPGQREGQHASQNAQATNAHMVQAAAASASGNSAGRGRVGSWHNLPSPLHQQYQQQPSSRPASMQQMHGVSLDAAARPLQLPSPGQTASFGSGNNGGGGPAAAARMLQTYQAASGSTGAGGAAGGGGGGTVHEDMRIASSSTRSLFKVCETRAYHDEIDLLLGDLDDQATAVTAAAAAAAASNGGGARWAGGSGSIAGGGGGGVRASSAAGFGGGSLDPAGGMSGLGFEAVPGAYSELDPPLMGGPSKMSRRESDNGMRRYYSSPLPVLDPALAAGRGSNSGAVAGGGGVNGAPTASAGRMGGGGLLDTVQMLAAQQQQQRQMQQQQQQQGSMYGPAAGQGLQTGFDQSCGKPTNAFSQHQHQQSHPSMQLLQQQQQQPQLLMGQGPVPTEAQSAPLYRISQVAPPPGTQQWNPQQAQHHNHQHPHLRHAHHQLSSHSESLTLEPQHGSATVRGQVTQMQHQAYPQQPRQQQMQMQQPPNLHSPLMQAQHQPHQQMQPPLQNNMQLLPQYQQHQQQQQQQQQQASEHAQRLHLPTPGASSVPVAADALDPDLDLADNELLYGLLDEQLDAADELMRDLLADAHQEDDGHHGRGRPPNLAPQAKAQQQQQQQQQQQEQQQQQGQVLHQGQQQQPLQQPLQPLHQRDGTAVPMAMAGGPRPPSNAAAGGGMAGPAPVVLLPMAPGPAPTPVFAPAAGAGAGFISNSATASAANSSGMPPPRSPADPRRHGSTSSLAMGGPSSASMLPQLLPVGALPPPQLHLQQQYGNGVHGGGNGGRAVGSGSLPIYTLGVGPSGGGYVHPQLLGGGAGDGSCTGSGNYSAAAGAGTVFGAIPAAGGPSSSGWLGPGVAALGAAPGAAAASSRPGTGTIAANGSRPPTGSIPSATPSPGLSSMGPHGSGAAEVGPSSGGAGSVSAAGWGPEWSTAACSHEAAGGMAGGGDEDGVDQAAAGGGRNSSSGPARALAALALGPGGGAGGSTDGAGRALAGRAAEDAGAGLSRGGLKASASAASLRDSPKSAGPARSGGVVGKDGKRVYNRTVPTFGDIISHGLFPPGPCRWTVGTIKEEVSVEVRPSGEILYCGNAYPSISAFALVVLRSRNSERIACDGWREVRHNGIKMEVLRKECLRMMLENGEL</sequence>